<evidence type="ECO:0000256" key="3">
    <source>
        <dbReference type="SAM" id="SignalP"/>
    </source>
</evidence>
<feature type="compositionally biased region" description="Polar residues" evidence="2">
    <location>
        <begin position="247"/>
        <end position="258"/>
    </location>
</feature>
<feature type="coiled-coil region" evidence="1">
    <location>
        <begin position="45"/>
        <end position="88"/>
    </location>
</feature>
<evidence type="ECO:0000313" key="5">
    <source>
        <dbReference type="Proteomes" id="UP000464657"/>
    </source>
</evidence>
<evidence type="ECO:0000313" key="4">
    <source>
        <dbReference type="EMBL" id="QHI36196.1"/>
    </source>
</evidence>
<feature type="region of interest" description="Disordered" evidence="2">
    <location>
        <begin position="236"/>
        <end position="263"/>
    </location>
</feature>
<feature type="chain" id="PRO_5029642247" description="Outer membrane protein beta-barrel domain-containing protein" evidence="3">
    <location>
        <begin position="20"/>
        <end position="640"/>
    </location>
</feature>
<protein>
    <recommendedName>
        <fullName evidence="6">Outer membrane protein beta-barrel domain-containing protein</fullName>
    </recommendedName>
</protein>
<dbReference type="Proteomes" id="UP000464657">
    <property type="component" value="Chromosome"/>
</dbReference>
<keyword evidence="5" id="KW-1185">Reference proteome</keyword>
<organism evidence="4 5">
    <name type="scientific">Kordia antarctica</name>
    <dbReference type="NCBI Taxonomy" id="1218801"/>
    <lineage>
        <taxon>Bacteria</taxon>
        <taxon>Pseudomonadati</taxon>
        <taxon>Bacteroidota</taxon>
        <taxon>Flavobacteriia</taxon>
        <taxon>Flavobacteriales</taxon>
        <taxon>Flavobacteriaceae</taxon>
        <taxon>Kordia</taxon>
    </lineage>
</organism>
<dbReference type="KEGG" id="kan:IMCC3317_15550"/>
<dbReference type="RefSeq" id="WP_160128922.1">
    <property type="nucleotide sequence ID" value="NZ_CP019288.1"/>
</dbReference>
<feature type="signal peptide" evidence="3">
    <location>
        <begin position="1"/>
        <end position="19"/>
    </location>
</feature>
<keyword evidence="3" id="KW-0732">Signal</keyword>
<accession>A0A7L4ZJ29</accession>
<evidence type="ECO:0008006" key="6">
    <source>
        <dbReference type="Google" id="ProtNLM"/>
    </source>
</evidence>
<gene>
    <name evidence="4" type="ORF">IMCC3317_15550</name>
</gene>
<dbReference type="OrthoDB" id="1399842at2"/>
<keyword evidence="1" id="KW-0175">Coiled coil</keyword>
<evidence type="ECO:0000256" key="1">
    <source>
        <dbReference type="SAM" id="Coils"/>
    </source>
</evidence>
<sequence>MKSLLFSFFGLFCVVFMSAQEAEKNPFEEKLKEKQELVYNLIDEKEKFDRETAILKAELEKLTDEQEIKKATTELESRKKTAKEKQEEIVNVCSDYTKYRGYLEEYENITAEVLTKYKARICEIYKEATPEVDPTKFIIIGENDPIKAEDLLDNENTKKVLADVFSIDSKTNLGTFEIPGENSFITFYSEKVKRGKNKIIFQKAVKNPTVYIDNNSYALPIEQLIIYEKNRANQSEISNNKKDSTKVAPNNESNTNKISKTEPPVMQPFPKGALFKSIQIEIHEGGIVDTRLILESVDHKTHFYFEGRSPVSILNYTRRVSRGSFLEYSHYVSLDGITIYNEEILSQLLVKYTDVLDYHPNAGSNYVPDDISYKFPTDETKEASAERRTYEVINNNHLQHVLDLRTYTDMLGLFGDEANGLFQIEGKADFFIIPFNIQRSSIYLLKKVSPFVRYSRFDDDEDFINTTLNTGTSTYEFDNKKLGLLERSTLEMGMEIDIFNCRFVKESPFWISLYTPLTYNVTRIQADPTKEKVNFKTLGYGLGAEIELKRFNNFGLTLGYELKGYSFLGDYSEEKIREPSYLKTQTVKAEIFYFPGSDRSQSIFLRMKSIRDVSSGNADSFFQLQIGYRFTIGVGAVKAK</sequence>
<reference evidence="4 5" key="1">
    <citation type="journal article" date="2013" name="Int. J. Syst. Evol. Microbiol.">
        <title>Kordia antarctica sp. nov., isolated from Antarctic seawater.</title>
        <authorList>
            <person name="Baek K."/>
            <person name="Choi A."/>
            <person name="Kang I."/>
            <person name="Lee K."/>
            <person name="Cho J.C."/>
        </authorList>
    </citation>
    <scope>NUCLEOTIDE SEQUENCE [LARGE SCALE GENOMIC DNA]</scope>
    <source>
        <strain evidence="4 5">IMCC3317</strain>
    </source>
</reference>
<evidence type="ECO:0000256" key="2">
    <source>
        <dbReference type="SAM" id="MobiDB-lite"/>
    </source>
</evidence>
<dbReference type="EMBL" id="CP019288">
    <property type="protein sequence ID" value="QHI36196.1"/>
    <property type="molecule type" value="Genomic_DNA"/>
</dbReference>
<proteinExistence type="predicted"/>
<name>A0A7L4ZJ29_9FLAO</name>
<dbReference type="AlphaFoldDB" id="A0A7L4ZJ29"/>